<feature type="transmembrane region" description="Helical" evidence="2">
    <location>
        <begin position="75"/>
        <end position="93"/>
    </location>
</feature>
<keyword evidence="2" id="KW-1133">Transmembrane helix</keyword>
<protein>
    <submittedName>
        <fullName evidence="3">Uncharacterized protein</fullName>
    </submittedName>
</protein>
<dbReference type="RefSeq" id="WP_328775261.1">
    <property type="nucleotide sequence ID" value="NZ_CP108057.1"/>
</dbReference>
<keyword evidence="2" id="KW-0812">Transmembrane</keyword>
<keyword evidence="2" id="KW-0472">Membrane</keyword>
<dbReference type="Proteomes" id="UP001432075">
    <property type="component" value="Chromosome"/>
</dbReference>
<accession>A0ABZ1RFK1</accession>
<feature type="region of interest" description="Disordered" evidence="1">
    <location>
        <begin position="1"/>
        <end position="33"/>
    </location>
</feature>
<dbReference type="EMBL" id="CP108057">
    <property type="protein sequence ID" value="WUO45091.1"/>
    <property type="molecule type" value="Genomic_DNA"/>
</dbReference>
<feature type="transmembrane region" description="Helical" evidence="2">
    <location>
        <begin position="44"/>
        <end position="63"/>
    </location>
</feature>
<keyword evidence="4" id="KW-1185">Reference proteome</keyword>
<sequence length="170" mass="17153">MNDPGTFTATEPDDREEPDGSPQPGPAPRAAAAQRPRSGALRHVLRLPVAAALLFCGALHLPVEAAAPAVMTPADFLPLPVALVCLGLGAVLAGRDTPAVWRSVAVAALGLVTLYVWGGVARFDPLEGAVGGPFAWAGITVVLSAAACAVLAGVALTDRPVRAGGPSRRA</sequence>
<feature type="transmembrane region" description="Helical" evidence="2">
    <location>
        <begin position="133"/>
        <end position="156"/>
    </location>
</feature>
<evidence type="ECO:0000256" key="2">
    <source>
        <dbReference type="SAM" id="Phobius"/>
    </source>
</evidence>
<reference evidence="3" key="1">
    <citation type="submission" date="2022-10" db="EMBL/GenBank/DDBJ databases">
        <title>The complete genomes of actinobacterial strains from the NBC collection.</title>
        <authorList>
            <person name="Joergensen T.S."/>
            <person name="Alvarez Arevalo M."/>
            <person name="Sterndorff E.B."/>
            <person name="Faurdal D."/>
            <person name="Vuksanovic O."/>
            <person name="Mourched A.-S."/>
            <person name="Charusanti P."/>
            <person name="Shaw S."/>
            <person name="Blin K."/>
            <person name="Weber T."/>
        </authorList>
    </citation>
    <scope>NUCLEOTIDE SEQUENCE</scope>
    <source>
        <strain evidence="3">NBC_00283</strain>
    </source>
</reference>
<name>A0ABZ1RFK1_9ACTN</name>
<proteinExistence type="predicted"/>
<organism evidence="3 4">
    <name type="scientific">Streptomyces goshikiensis</name>
    <dbReference type="NCBI Taxonomy" id="1942"/>
    <lineage>
        <taxon>Bacteria</taxon>
        <taxon>Bacillati</taxon>
        <taxon>Actinomycetota</taxon>
        <taxon>Actinomycetes</taxon>
        <taxon>Kitasatosporales</taxon>
        <taxon>Streptomycetaceae</taxon>
        <taxon>Streptomyces</taxon>
    </lineage>
</organism>
<feature type="transmembrane region" description="Helical" evidence="2">
    <location>
        <begin position="100"/>
        <end position="121"/>
    </location>
</feature>
<evidence type="ECO:0000313" key="4">
    <source>
        <dbReference type="Proteomes" id="UP001432075"/>
    </source>
</evidence>
<evidence type="ECO:0000313" key="3">
    <source>
        <dbReference type="EMBL" id="WUO45091.1"/>
    </source>
</evidence>
<evidence type="ECO:0000256" key="1">
    <source>
        <dbReference type="SAM" id="MobiDB-lite"/>
    </source>
</evidence>
<gene>
    <name evidence="3" type="ORF">OHU17_04260</name>
</gene>